<reference evidence="1" key="2">
    <citation type="submission" date="2025-09" db="UniProtKB">
        <authorList>
            <consortium name="EnsemblPlants"/>
        </authorList>
    </citation>
    <scope>IDENTIFICATION</scope>
</reference>
<name>A0ACD5WPA6_AVESA</name>
<sequence length="563" mass="64229">MTNPCECCQSKRRFIRKINGNFMHSMVMPDWFVKYFEGKILGTVKLEAANGNISDVGVTENMNRTILQSGWPAFVDANQIEENYSLMFRYLGNARFKVTIFDSNGKENPMCCAGKETPSDVKIPNSHYVDNASGARDGTTLSSSDEGSDSDGRPKKSSCRYCESAKTAALSYTSEELSEEDNPSLDDFVGSDGNQRLSDDYALSGRCNFTEAQEMEIHALVKKIRPEIPVLVVVMKKTDVIQNARLGIPKGYALKYFPCEDTNVILQLPRKNKNWECKFHIRPFGVSDAGRCNLSFGKFVRDNNVREGDICVFQPMKNVKQRRLTITVHILHKENIEHSPGGRTNIGSNSGRTSTKMAGVKEEPPSDAEEYSLEYEEHGVSDDSDGSLEPPFMQAGRPCLTPAQEKKVLEKIEKIESDSDLPFYVAIINKCCQSVPQLHLFPLIRYQYVRLCHSNIFHVYIYKQKFGTQYPSRYLGDKFATGRRRGNTRVISLVLQREGKIGSWPTELCCRKQDTSLVFWVLKGWPSFVRDNRLRQRDLCLFKLEEKEEPLKMMVYIIRRERY</sequence>
<reference evidence="1" key="1">
    <citation type="submission" date="2021-05" db="EMBL/GenBank/DDBJ databases">
        <authorList>
            <person name="Scholz U."/>
            <person name="Mascher M."/>
            <person name="Fiebig A."/>
        </authorList>
    </citation>
    <scope>NUCLEOTIDE SEQUENCE [LARGE SCALE GENOMIC DNA]</scope>
</reference>
<protein>
    <submittedName>
        <fullName evidence="1">Uncharacterized protein</fullName>
    </submittedName>
</protein>
<organism evidence="1 2">
    <name type="scientific">Avena sativa</name>
    <name type="common">Oat</name>
    <dbReference type="NCBI Taxonomy" id="4498"/>
    <lineage>
        <taxon>Eukaryota</taxon>
        <taxon>Viridiplantae</taxon>
        <taxon>Streptophyta</taxon>
        <taxon>Embryophyta</taxon>
        <taxon>Tracheophyta</taxon>
        <taxon>Spermatophyta</taxon>
        <taxon>Magnoliopsida</taxon>
        <taxon>Liliopsida</taxon>
        <taxon>Poales</taxon>
        <taxon>Poaceae</taxon>
        <taxon>BOP clade</taxon>
        <taxon>Pooideae</taxon>
        <taxon>Poodae</taxon>
        <taxon>Poeae</taxon>
        <taxon>Poeae Chloroplast Group 1 (Aveneae type)</taxon>
        <taxon>Aveninae</taxon>
        <taxon>Avena</taxon>
    </lineage>
</organism>
<dbReference type="EnsemblPlants" id="AVESA.00010b.r2.4AG0647760.1">
    <property type="protein sequence ID" value="AVESA.00010b.r2.4AG0647760.1.CDS"/>
    <property type="gene ID" value="AVESA.00010b.r2.4AG0647760"/>
</dbReference>
<keyword evidence="2" id="KW-1185">Reference proteome</keyword>
<evidence type="ECO:0000313" key="2">
    <source>
        <dbReference type="Proteomes" id="UP001732700"/>
    </source>
</evidence>
<evidence type="ECO:0000313" key="1">
    <source>
        <dbReference type="EnsemblPlants" id="AVESA.00010b.r2.4AG0647760.1.CDS"/>
    </source>
</evidence>
<accession>A0ACD5WPA6</accession>
<dbReference type="Proteomes" id="UP001732700">
    <property type="component" value="Chromosome 4A"/>
</dbReference>
<proteinExistence type="predicted"/>